<comment type="subcellular location">
    <subcellularLocation>
        <location evidence="1">Cell membrane</location>
        <topology evidence="1">Lipid-anchor</topology>
    </subcellularLocation>
</comment>
<dbReference type="RefSeq" id="WP_338251675.1">
    <property type="nucleotide sequence ID" value="NZ_AP028907.1"/>
</dbReference>
<dbReference type="InterPro" id="IPR003760">
    <property type="entry name" value="PnrA-like"/>
</dbReference>
<evidence type="ECO:0000313" key="9">
    <source>
        <dbReference type="Proteomes" id="UP001341135"/>
    </source>
</evidence>
<evidence type="ECO:0000256" key="2">
    <source>
        <dbReference type="ARBA" id="ARBA00008610"/>
    </source>
</evidence>
<keyword evidence="9" id="KW-1185">Reference proteome</keyword>
<dbReference type="PANTHER" id="PTHR34296">
    <property type="entry name" value="TRANSCRIPTIONAL ACTIVATOR PROTEIN MED"/>
    <property type="match status" value="1"/>
</dbReference>
<dbReference type="InterPro" id="IPR028082">
    <property type="entry name" value="Peripla_BP_I"/>
</dbReference>
<dbReference type="EMBL" id="AP028907">
    <property type="protein sequence ID" value="BES80974.1"/>
    <property type="molecule type" value="Genomic_DNA"/>
</dbReference>
<protein>
    <submittedName>
        <fullName evidence="8">BMP family protein</fullName>
    </submittedName>
</protein>
<organism evidence="8 9">
    <name type="scientific">Pyrodictium abyssi</name>
    <dbReference type="NCBI Taxonomy" id="54256"/>
    <lineage>
        <taxon>Archaea</taxon>
        <taxon>Thermoproteota</taxon>
        <taxon>Thermoprotei</taxon>
        <taxon>Desulfurococcales</taxon>
        <taxon>Pyrodictiaceae</taxon>
        <taxon>Pyrodictium</taxon>
    </lineage>
</organism>
<dbReference type="GeneID" id="89288575"/>
<sequence>METRTLLVAAVILVVIAGVAAFTLMKGGEQAAPAAEKAAPETTAAPAAETTAAETAAQKLERNKICVVYDIGGRGDLSFNDMAYLGAKKAAKDFGLEVVEVQSATESDYLPNLRTLAKDGKCAVIVAVGFLMTDAVKKVADEYPDQLFAIIDGYIPDKPNVLSVLFKEHEGSALAGALASMVAHYYGCKAVGVVLGMEIPVLYKFEAGYYWGIRYGEKVFEQHEGKKVEPLRILYTYTGAFNDPARGKTATEAQLGQGACVVYNVAGATGLGIFEAVAEAAKKQGKDMGPPFAIGVDADQDWIKPGFILASMMKRVDVGVYKAVERALKYYKGEVDKYGGIMELGLKEGGVGLSKLEDLETFLEIAVEAGSIKPEQKQEIYEKVKKMREQIPGWIWEEAYKLADILKENKDIEVMGLKFSDIESMIPMDANEIQKVREQLQVG</sequence>
<keyword evidence="3" id="KW-1003">Cell membrane</keyword>
<dbReference type="SUPFAM" id="SSF53822">
    <property type="entry name" value="Periplasmic binding protein-like I"/>
    <property type="match status" value="1"/>
</dbReference>
<evidence type="ECO:0000256" key="3">
    <source>
        <dbReference type="ARBA" id="ARBA00022475"/>
    </source>
</evidence>
<dbReference type="InterPro" id="IPR050957">
    <property type="entry name" value="BMP_lipoprotein"/>
</dbReference>
<dbReference type="Pfam" id="PF02608">
    <property type="entry name" value="Bmp"/>
    <property type="match status" value="1"/>
</dbReference>
<keyword evidence="6" id="KW-0449">Lipoprotein</keyword>
<proteinExistence type="inferred from homology"/>
<dbReference type="PANTHER" id="PTHR34296:SF2">
    <property type="entry name" value="ABC TRANSPORTER GUANOSINE-BINDING PROTEIN NUPN"/>
    <property type="match status" value="1"/>
</dbReference>
<evidence type="ECO:0000256" key="6">
    <source>
        <dbReference type="ARBA" id="ARBA00023288"/>
    </source>
</evidence>
<dbReference type="Proteomes" id="UP001341135">
    <property type="component" value="Chromosome"/>
</dbReference>
<keyword evidence="4" id="KW-0732">Signal</keyword>
<keyword evidence="5" id="KW-0472">Membrane</keyword>
<accession>A0ABN6ZL63</accession>
<evidence type="ECO:0000259" key="7">
    <source>
        <dbReference type="Pfam" id="PF02608"/>
    </source>
</evidence>
<name>A0ABN6ZL63_9CREN</name>
<evidence type="ECO:0000256" key="1">
    <source>
        <dbReference type="ARBA" id="ARBA00004193"/>
    </source>
</evidence>
<feature type="domain" description="ABC transporter substrate-binding protein PnrA-like" evidence="7">
    <location>
        <begin position="67"/>
        <end position="366"/>
    </location>
</feature>
<evidence type="ECO:0000313" key="8">
    <source>
        <dbReference type="EMBL" id="BES80974.1"/>
    </source>
</evidence>
<gene>
    <name evidence="8" type="ORF">PABY_05410</name>
</gene>
<reference evidence="8 9" key="1">
    <citation type="submission" date="2023-09" db="EMBL/GenBank/DDBJ databases">
        <title>Pyrofollis japonicus gen. nov. sp. nov., a novel member of the family Pyrodictiaceae isolated from the Iheya North hydrothermal field.</title>
        <authorList>
            <person name="Miyazaki U."/>
            <person name="Sanari M."/>
            <person name="Tame A."/>
            <person name="Kitajima M."/>
            <person name="Okamoto A."/>
            <person name="Sawayama S."/>
            <person name="Miyazaki J."/>
            <person name="Takai K."/>
            <person name="Nakagawa S."/>
        </authorList>
    </citation>
    <scope>NUCLEOTIDE SEQUENCE [LARGE SCALE GENOMIC DNA]</scope>
    <source>
        <strain evidence="8 9">AV2</strain>
    </source>
</reference>
<comment type="similarity">
    <text evidence="2">Belongs to the BMP lipoprotein family.</text>
</comment>
<evidence type="ECO:0000256" key="5">
    <source>
        <dbReference type="ARBA" id="ARBA00023136"/>
    </source>
</evidence>
<evidence type="ECO:0000256" key="4">
    <source>
        <dbReference type="ARBA" id="ARBA00022729"/>
    </source>
</evidence>
<dbReference type="Gene3D" id="3.40.50.2300">
    <property type="match status" value="2"/>
</dbReference>
<dbReference type="CDD" id="cd06354">
    <property type="entry name" value="PBP1_PrnA-like"/>
    <property type="match status" value="1"/>
</dbReference>